<feature type="transmembrane region" description="Helical" evidence="10">
    <location>
        <begin position="134"/>
        <end position="158"/>
    </location>
</feature>
<evidence type="ECO:0000256" key="6">
    <source>
        <dbReference type="ARBA" id="ARBA00022692"/>
    </source>
</evidence>
<comment type="similarity">
    <text evidence="2">Belongs to the multi antimicrobial extrusion (MATE) (TC 2.A.66.1) family. MepA subfamily.</text>
</comment>
<dbReference type="PANTHER" id="PTHR43823:SF3">
    <property type="entry name" value="MULTIDRUG EXPORT PROTEIN MEPA"/>
    <property type="match status" value="1"/>
</dbReference>
<evidence type="ECO:0000313" key="12">
    <source>
        <dbReference type="Proteomes" id="UP000013981"/>
    </source>
</evidence>
<feature type="transmembrane region" description="Helical" evidence="10">
    <location>
        <begin position="53"/>
        <end position="76"/>
    </location>
</feature>
<accession>R8W0N4</accession>
<sequence length="444" mass="47712">MKHAMDHPITPAFLLRFTLPSIVMMIVLSMYTVVDGTLVSHLVGTEAFSAINVVYPILGVVVALGTMFGTGTTAIVSRKLGQGDQKGANEIFSFVLSVTIVIGIAFAALVLIFLRPIIRMLGANDVLFPYCYGYAFPVVCFLPMSMLQIQFQTLIVAAGKPQIGLILTVGSGIVNVVLDLVFMGVFGWGISGAAIATGIGFCIPAIFGLCYFRFYSKAAFRLVRPTRNWKQLAHAAANGSSEMVSYLSESVTTFLFNITMMRLLGQDGVAAVAIVLYLDFVLVAVSLGYAMGVAPLISYNYGKGDKANIRKTFRLSVLLCLCVGICMTLGTRLFGGTLATVFTPAGSAVYVLAVEGLRCYGLSYLCKGCNLFASALFTAFGNGRVSAFLSFLRTLFFLSGSIILMAALFGVTGVWFAAPIAEGLALCVSIFCVWRYRWIYPYGG</sequence>
<feature type="transmembrane region" description="Helical" evidence="10">
    <location>
        <begin position="194"/>
        <end position="214"/>
    </location>
</feature>
<evidence type="ECO:0000256" key="1">
    <source>
        <dbReference type="ARBA" id="ARBA00004651"/>
    </source>
</evidence>
<dbReference type="GO" id="GO:0015297">
    <property type="term" value="F:antiporter activity"/>
    <property type="evidence" value="ECO:0007669"/>
    <property type="project" value="InterPro"/>
</dbReference>
<dbReference type="InterPro" id="IPR051327">
    <property type="entry name" value="MATE_MepA_subfamily"/>
</dbReference>
<comment type="caution">
    <text evidence="11">The sequence shown here is derived from an EMBL/GenBank/DDBJ whole genome shotgun (WGS) entry which is preliminary data.</text>
</comment>
<dbReference type="GO" id="GO:0046677">
    <property type="term" value="P:response to antibiotic"/>
    <property type="evidence" value="ECO:0007669"/>
    <property type="project" value="UniProtKB-KW"/>
</dbReference>
<feature type="transmembrane region" description="Helical" evidence="10">
    <location>
        <begin position="88"/>
        <end position="114"/>
    </location>
</feature>
<keyword evidence="12" id="KW-1185">Reference proteome</keyword>
<protein>
    <recommendedName>
        <fullName evidence="3">Multidrug export protein MepA</fullName>
    </recommendedName>
</protein>
<keyword evidence="4" id="KW-0813">Transport</keyword>
<evidence type="ECO:0000256" key="3">
    <source>
        <dbReference type="ARBA" id="ARBA00022106"/>
    </source>
</evidence>
<dbReference type="Proteomes" id="UP000013981">
    <property type="component" value="Unassembled WGS sequence"/>
</dbReference>
<organism evidence="11 12">
    <name type="scientific">Butyricicoccus pullicaecorum 1.2</name>
    <dbReference type="NCBI Taxonomy" id="1203606"/>
    <lineage>
        <taxon>Bacteria</taxon>
        <taxon>Bacillati</taxon>
        <taxon>Bacillota</taxon>
        <taxon>Clostridia</taxon>
        <taxon>Eubacteriales</taxon>
        <taxon>Butyricicoccaceae</taxon>
        <taxon>Butyricicoccus</taxon>
    </lineage>
</organism>
<evidence type="ECO:0000256" key="8">
    <source>
        <dbReference type="ARBA" id="ARBA00023136"/>
    </source>
</evidence>
<dbReference type="GO" id="GO:0005886">
    <property type="term" value="C:plasma membrane"/>
    <property type="evidence" value="ECO:0007669"/>
    <property type="project" value="UniProtKB-SubCell"/>
</dbReference>
<feature type="transmembrane region" description="Helical" evidence="10">
    <location>
        <begin position="165"/>
        <end position="188"/>
    </location>
</feature>
<dbReference type="GO" id="GO:0042910">
    <property type="term" value="F:xenobiotic transmembrane transporter activity"/>
    <property type="evidence" value="ECO:0007669"/>
    <property type="project" value="InterPro"/>
</dbReference>
<dbReference type="EMBL" id="AQOB01000004">
    <property type="protein sequence ID" value="EOQ38393.1"/>
    <property type="molecule type" value="Genomic_DNA"/>
</dbReference>
<dbReference type="InterPro" id="IPR002528">
    <property type="entry name" value="MATE_fam"/>
</dbReference>
<evidence type="ECO:0000256" key="4">
    <source>
        <dbReference type="ARBA" id="ARBA00022448"/>
    </source>
</evidence>
<dbReference type="RefSeq" id="WP_016147592.1">
    <property type="nucleotide sequence ID" value="NZ_KB976103.1"/>
</dbReference>
<feature type="transmembrane region" description="Helical" evidence="10">
    <location>
        <begin position="269"/>
        <end position="292"/>
    </location>
</feature>
<dbReference type="AlphaFoldDB" id="R8W0N4"/>
<proteinExistence type="inferred from homology"/>
<feature type="transmembrane region" description="Helical" evidence="10">
    <location>
        <begin position="415"/>
        <end position="434"/>
    </location>
</feature>
<gene>
    <name evidence="11" type="ORF">HMPREF1526_01424</name>
</gene>
<keyword evidence="6 10" id="KW-0812">Transmembrane</keyword>
<keyword evidence="9" id="KW-0046">Antibiotic resistance</keyword>
<feature type="transmembrane region" description="Helical" evidence="10">
    <location>
        <begin position="387"/>
        <end position="409"/>
    </location>
</feature>
<evidence type="ECO:0000256" key="5">
    <source>
        <dbReference type="ARBA" id="ARBA00022475"/>
    </source>
</evidence>
<name>R8W0N4_9FIRM</name>
<dbReference type="HOGENOM" id="CLU_012893_0_2_9"/>
<evidence type="ECO:0000313" key="11">
    <source>
        <dbReference type="EMBL" id="EOQ38393.1"/>
    </source>
</evidence>
<dbReference type="PIRSF" id="PIRSF006603">
    <property type="entry name" value="DinF"/>
    <property type="match status" value="1"/>
</dbReference>
<dbReference type="PANTHER" id="PTHR43823">
    <property type="entry name" value="SPORULATION PROTEIN YKVU"/>
    <property type="match status" value="1"/>
</dbReference>
<keyword evidence="5" id="KW-1003">Cell membrane</keyword>
<dbReference type="Pfam" id="PF01554">
    <property type="entry name" value="MatE"/>
    <property type="match status" value="2"/>
</dbReference>
<dbReference type="CDD" id="cd13143">
    <property type="entry name" value="MATE_MepA_like"/>
    <property type="match status" value="1"/>
</dbReference>
<comment type="subcellular location">
    <subcellularLocation>
        <location evidence="1">Cell membrane</location>
        <topology evidence="1">Multi-pass membrane protein</topology>
    </subcellularLocation>
</comment>
<evidence type="ECO:0000256" key="7">
    <source>
        <dbReference type="ARBA" id="ARBA00022989"/>
    </source>
</evidence>
<dbReference type="InterPro" id="IPR048279">
    <property type="entry name" value="MdtK-like"/>
</dbReference>
<dbReference type="InterPro" id="IPR045070">
    <property type="entry name" value="MATE_MepA-like"/>
</dbReference>
<feature type="transmembrane region" description="Helical" evidence="10">
    <location>
        <begin position="360"/>
        <end position="380"/>
    </location>
</feature>
<reference evidence="11 12" key="1">
    <citation type="submission" date="2013-01" db="EMBL/GenBank/DDBJ databases">
        <title>The Genome Sequence of Butyricicoccus pullicaecorum 1.2.</title>
        <authorList>
            <consortium name="The Broad Institute Genome Sequencing Platform"/>
            <person name="Earl A."/>
            <person name="Ward D."/>
            <person name="Feldgarden M."/>
            <person name="Gevers D."/>
            <person name="Van Immerseel F."/>
            <person name="Eeckhaut V."/>
            <person name="Walker B."/>
            <person name="Young S.K."/>
            <person name="Zeng Q."/>
            <person name="Gargeya S."/>
            <person name="Fitzgerald M."/>
            <person name="Haas B."/>
            <person name="Abouelleil A."/>
            <person name="Alvarado L."/>
            <person name="Arachchi H.M."/>
            <person name="Berlin A.M."/>
            <person name="Chapman S.B."/>
            <person name="Dewar J."/>
            <person name="Goldberg J."/>
            <person name="Griggs A."/>
            <person name="Gujja S."/>
            <person name="Hansen M."/>
            <person name="Howarth C."/>
            <person name="Imamovic A."/>
            <person name="Larimer J."/>
            <person name="McCowan C."/>
            <person name="Murphy C."/>
            <person name="Neiman D."/>
            <person name="Pearson M."/>
            <person name="Priest M."/>
            <person name="Roberts A."/>
            <person name="Saif S."/>
            <person name="Shea T."/>
            <person name="Sisk P."/>
            <person name="Sykes S."/>
            <person name="Wortman J."/>
            <person name="Nusbaum C."/>
            <person name="Birren B."/>
        </authorList>
    </citation>
    <scope>NUCLEOTIDE SEQUENCE [LARGE SCALE GENOMIC DNA]</scope>
    <source>
        <strain evidence="11 12">1.2</strain>
    </source>
</reference>
<dbReference type="eggNOG" id="COG0534">
    <property type="taxonomic scope" value="Bacteria"/>
</dbReference>
<dbReference type="PATRIC" id="fig|1203606.4.peg.1386"/>
<keyword evidence="7 10" id="KW-1133">Transmembrane helix</keyword>
<evidence type="ECO:0000256" key="9">
    <source>
        <dbReference type="ARBA" id="ARBA00023251"/>
    </source>
</evidence>
<feature type="transmembrane region" description="Helical" evidence="10">
    <location>
        <begin position="12"/>
        <end position="33"/>
    </location>
</feature>
<evidence type="ECO:0000256" key="2">
    <source>
        <dbReference type="ARBA" id="ARBA00008417"/>
    </source>
</evidence>
<evidence type="ECO:0000256" key="10">
    <source>
        <dbReference type="SAM" id="Phobius"/>
    </source>
</evidence>
<keyword evidence="8 10" id="KW-0472">Membrane</keyword>
<feature type="transmembrane region" description="Helical" evidence="10">
    <location>
        <begin position="312"/>
        <end position="330"/>
    </location>
</feature>